<evidence type="ECO:0000313" key="16">
    <source>
        <dbReference type="EnsemblMetazoa" id="SMAR011250-PA"/>
    </source>
</evidence>
<keyword evidence="6 14" id="KW-1133">Transmembrane helix</keyword>
<evidence type="ECO:0000256" key="13">
    <source>
        <dbReference type="SAM" id="MobiDB-lite"/>
    </source>
</evidence>
<proteinExistence type="predicted"/>
<dbReference type="InterPro" id="IPR002110">
    <property type="entry name" value="Ankyrin_rpt"/>
</dbReference>
<evidence type="ECO:0000256" key="5">
    <source>
        <dbReference type="ARBA" id="ARBA00022737"/>
    </source>
</evidence>
<keyword evidence="2" id="KW-0813">Transport</keyword>
<feature type="compositionally biased region" description="Polar residues" evidence="13">
    <location>
        <begin position="868"/>
        <end position="880"/>
    </location>
</feature>
<keyword evidence="8" id="KW-0406">Ion transport</keyword>
<keyword evidence="7 12" id="KW-0040">ANK repeat</keyword>
<dbReference type="InterPro" id="IPR036770">
    <property type="entry name" value="Ankyrin_rpt-contain_sf"/>
</dbReference>
<evidence type="ECO:0000256" key="14">
    <source>
        <dbReference type="SAM" id="Phobius"/>
    </source>
</evidence>
<dbReference type="PROSITE" id="PS50297">
    <property type="entry name" value="ANK_REP_REGION"/>
    <property type="match status" value="4"/>
</dbReference>
<evidence type="ECO:0000256" key="4">
    <source>
        <dbReference type="ARBA" id="ARBA00022692"/>
    </source>
</evidence>
<dbReference type="AlphaFoldDB" id="T1JBU6"/>
<dbReference type="EMBL" id="JH432022">
    <property type="status" value="NOT_ANNOTATED_CDS"/>
    <property type="molecule type" value="Genomic_DNA"/>
</dbReference>
<feature type="transmembrane region" description="Helical" evidence="14">
    <location>
        <begin position="632"/>
        <end position="654"/>
    </location>
</feature>
<organism evidence="16 17">
    <name type="scientific">Strigamia maritima</name>
    <name type="common">European centipede</name>
    <name type="synonym">Geophilus maritimus</name>
    <dbReference type="NCBI Taxonomy" id="126957"/>
    <lineage>
        <taxon>Eukaryota</taxon>
        <taxon>Metazoa</taxon>
        <taxon>Ecdysozoa</taxon>
        <taxon>Arthropoda</taxon>
        <taxon>Myriapoda</taxon>
        <taxon>Chilopoda</taxon>
        <taxon>Pleurostigmophora</taxon>
        <taxon>Geophilomorpha</taxon>
        <taxon>Linotaeniidae</taxon>
        <taxon>Strigamia</taxon>
    </lineage>
</organism>
<evidence type="ECO:0000256" key="7">
    <source>
        <dbReference type="ARBA" id="ARBA00023043"/>
    </source>
</evidence>
<feature type="repeat" description="ANK" evidence="12">
    <location>
        <begin position="45"/>
        <end position="77"/>
    </location>
</feature>
<dbReference type="SUPFAM" id="SSF48403">
    <property type="entry name" value="Ankyrin repeat"/>
    <property type="match status" value="1"/>
</dbReference>
<reference evidence="16" key="2">
    <citation type="submission" date="2015-02" db="UniProtKB">
        <authorList>
            <consortium name="EnsemblMetazoa"/>
        </authorList>
    </citation>
    <scope>IDENTIFICATION</scope>
</reference>
<evidence type="ECO:0000313" key="17">
    <source>
        <dbReference type="Proteomes" id="UP000014500"/>
    </source>
</evidence>
<evidence type="ECO:0000256" key="10">
    <source>
        <dbReference type="ARBA" id="ARBA00023180"/>
    </source>
</evidence>
<dbReference type="SMART" id="SM00248">
    <property type="entry name" value="ANK"/>
    <property type="match status" value="8"/>
</dbReference>
<evidence type="ECO:0000259" key="15">
    <source>
        <dbReference type="Pfam" id="PF00520"/>
    </source>
</evidence>
<dbReference type="STRING" id="126957.T1JBU6"/>
<dbReference type="OMA" id="HWATEKN"/>
<dbReference type="Proteomes" id="UP000014500">
    <property type="component" value="Unassembled WGS sequence"/>
</dbReference>
<sequence length="904" mass="103852">MIAQQSDLSTALHLACSMGQLDIISLMFTMQPEDKEQCLTMCDAQKMMPLHYAAMFDHTRVVEFLIKEGANVDAVDSEQRSAMLLAASRSAWSTVYLFLNAGADVNVRDSSGRNILHYVVMNGGSLEAFSSKFEKSCLHQLLNEKDTLGCTPLHYASREGKLRSTESLLRMGAIVNPKNNQNESPLHFAAKYGRYNTVNELINGTMGPAIINEVDSKGRTSLHIAAENGHKKVVRLLLSKGALLQKDHKGRTPLHLASFNGYTQTMQLILTVYVLLLDQEDKDGANMNTALHMAALENHVGAITLLLNMKCKILHNNRHQTAMDLILIYKHCEAAMAMATHEERGYEILRMNCQKAEGVIQALIALMPEVYVPIQKTLTERMVLFLQAVLDRCITRSDVNQDREDYCIKYSFKFLQFSRQMSKQMESKLKNFKSTPLPAMNTMVQYKRLELLCHPVCQKYIQMKWKAYGMHFHMANLVLYIVFMSLLTLFATLLMDVVNEISPQMYYKMSNDNPIVREIDYFPKTMPSSATFYLIAITIMAFVFINGIKEIIQFYQQKMKYLTNPINLFEWFLYVSSSIMVYPVFSGVLHQNELAFSAVAVFLAWFNFLLYLQRFDKIGIYVVMFLEILKTLIKALLIFSILFIAFALAFYILLSRGHHLGFSNIPISLLRVFSMMLGEFDILGTFVQPYFLSNHTSVVTSLPYPYFSFGFLFLFMISMPILLVNLLVIGDIESIRRNAYLKRLAMQVELHTELERKLPLALLDRVDITEVIEYPNTDKNTKFTSFFMPLLQKWFGSVYTNSSEKLLEYSEVGQQDDFVYEEMYKQRQKMKQMTNSLDSVHNLVRLIVQKMEIQAEYNDWDEGDQHSPHQQPKVSKNTKWTSPAFRRKVKAIATLMKKARDPAI</sequence>
<dbReference type="Pfam" id="PF00520">
    <property type="entry name" value="Ion_trans"/>
    <property type="match status" value="1"/>
</dbReference>
<dbReference type="EnsemblMetazoa" id="SMAR011250-RA">
    <property type="protein sequence ID" value="SMAR011250-PA"/>
    <property type="gene ID" value="SMAR011250"/>
</dbReference>
<keyword evidence="17" id="KW-1185">Reference proteome</keyword>
<dbReference type="GO" id="GO:0034703">
    <property type="term" value="C:cation channel complex"/>
    <property type="evidence" value="ECO:0007669"/>
    <property type="project" value="UniProtKB-ARBA"/>
</dbReference>
<keyword evidence="9 14" id="KW-0472">Membrane</keyword>
<feature type="repeat" description="ANK" evidence="12">
    <location>
        <begin position="249"/>
        <end position="270"/>
    </location>
</feature>
<feature type="transmembrane region" description="Helical" evidence="14">
    <location>
        <begin position="530"/>
        <end position="548"/>
    </location>
</feature>
<evidence type="ECO:0000256" key="11">
    <source>
        <dbReference type="ARBA" id="ARBA00023303"/>
    </source>
</evidence>
<dbReference type="GO" id="GO:0005216">
    <property type="term" value="F:monoatomic ion channel activity"/>
    <property type="evidence" value="ECO:0007669"/>
    <property type="project" value="InterPro"/>
</dbReference>
<dbReference type="PANTHER" id="PTHR47143:SF1">
    <property type="entry name" value="ION_TRANS DOMAIN-CONTAINING PROTEIN"/>
    <property type="match status" value="1"/>
</dbReference>
<dbReference type="PANTHER" id="PTHR47143">
    <property type="entry name" value="TRANSIENT RECEPTOR POTENTIAL CATION CHANNEL PROTEIN PAINLESS"/>
    <property type="match status" value="1"/>
</dbReference>
<keyword evidence="5" id="KW-0677">Repeat</keyword>
<reference evidence="17" key="1">
    <citation type="submission" date="2011-05" db="EMBL/GenBank/DDBJ databases">
        <authorList>
            <person name="Richards S.R."/>
            <person name="Qu J."/>
            <person name="Jiang H."/>
            <person name="Jhangiani S.N."/>
            <person name="Agravi P."/>
            <person name="Goodspeed R."/>
            <person name="Gross S."/>
            <person name="Mandapat C."/>
            <person name="Jackson L."/>
            <person name="Mathew T."/>
            <person name="Pu L."/>
            <person name="Thornton R."/>
            <person name="Saada N."/>
            <person name="Wilczek-Boney K.B."/>
            <person name="Lee S."/>
            <person name="Kovar C."/>
            <person name="Wu Y."/>
            <person name="Scherer S.E."/>
            <person name="Worley K.C."/>
            <person name="Muzny D.M."/>
            <person name="Gibbs R."/>
        </authorList>
    </citation>
    <scope>NUCLEOTIDE SEQUENCE</scope>
    <source>
        <strain evidence="17">Brora</strain>
    </source>
</reference>
<feature type="repeat" description="ANK" evidence="12">
    <location>
        <begin position="78"/>
        <end position="110"/>
    </location>
</feature>
<protein>
    <recommendedName>
        <fullName evidence="15">Ion transport domain-containing protein</fullName>
    </recommendedName>
</protein>
<dbReference type="InterPro" id="IPR005821">
    <property type="entry name" value="Ion_trans_dom"/>
</dbReference>
<keyword evidence="11" id="KW-0407">Ion channel</keyword>
<evidence type="ECO:0000256" key="1">
    <source>
        <dbReference type="ARBA" id="ARBA00004141"/>
    </source>
</evidence>
<dbReference type="PhylomeDB" id="T1JBU6"/>
<keyword evidence="4 14" id="KW-0812">Transmembrane</keyword>
<dbReference type="PROSITE" id="PS50088">
    <property type="entry name" value="ANK_REPEAT"/>
    <property type="match status" value="5"/>
</dbReference>
<keyword evidence="3" id="KW-0716">Sensory transduction</keyword>
<dbReference type="Gene3D" id="1.25.40.20">
    <property type="entry name" value="Ankyrin repeat-containing domain"/>
    <property type="match status" value="2"/>
</dbReference>
<dbReference type="HOGENOM" id="CLU_006750_0_0_1"/>
<evidence type="ECO:0000256" key="2">
    <source>
        <dbReference type="ARBA" id="ARBA00022448"/>
    </source>
</evidence>
<comment type="subcellular location">
    <subcellularLocation>
        <location evidence="1">Membrane</location>
        <topology evidence="1">Multi-pass membrane protein</topology>
    </subcellularLocation>
</comment>
<feature type="region of interest" description="Disordered" evidence="13">
    <location>
        <begin position="860"/>
        <end position="880"/>
    </location>
</feature>
<keyword evidence="10" id="KW-0325">Glycoprotein</keyword>
<evidence type="ECO:0000256" key="6">
    <source>
        <dbReference type="ARBA" id="ARBA00022989"/>
    </source>
</evidence>
<accession>T1JBU6</accession>
<feature type="transmembrane region" description="Helical" evidence="14">
    <location>
        <begin position="568"/>
        <end position="588"/>
    </location>
</feature>
<dbReference type="eggNOG" id="KOG0510">
    <property type="taxonomic scope" value="Eukaryota"/>
</dbReference>
<feature type="transmembrane region" description="Helical" evidence="14">
    <location>
        <begin position="474"/>
        <end position="495"/>
    </location>
</feature>
<feature type="repeat" description="ANK" evidence="12">
    <location>
        <begin position="148"/>
        <end position="180"/>
    </location>
</feature>
<feature type="repeat" description="ANK" evidence="12">
    <location>
        <begin position="217"/>
        <end position="249"/>
    </location>
</feature>
<dbReference type="Pfam" id="PF12796">
    <property type="entry name" value="Ank_2"/>
    <property type="match status" value="3"/>
</dbReference>
<evidence type="ECO:0000256" key="9">
    <source>
        <dbReference type="ARBA" id="ARBA00023136"/>
    </source>
</evidence>
<feature type="domain" description="Ion transport" evidence="15">
    <location>
        <begin position="504"/>
        <end position="728"/>
    </location>
</feature>
<feature type="transmembrane region" description="Helical" evidence="14">
    <location>
        <begin position="706"/>
        <end position="728"/>
    </location>
</feature>
<evidence type="ECO:0000256" key="12">
    <source>
        <dbReference type="PROSITE-ProRule" id="PRU00023"/>
    </source>
</evidence>
<name>T1JBU6_STRMM</name>
<feature type="transmembrane region" description="Helical" evidence="14">
    <location>
        <begin position="594"/>
        <end position="612"/>
    </location>
</feature>
<evidence type="ECO:0000256" key="3">
    <source>
        <dbReference type="ARBA" id="ARBA00022606"/>
    </source>
</evidence>
<evidence type="ECO:0000256" key="8">
    <source>
        <dbReference type="ARBA" id="ARBA00023065"/>
    </source>
</evidence>
<dbReference type="InterPro" id="IPR052076">
    <property type="entry name" value="TRP_cation_channel"/>
</dbReference>